<name>A0ACB9D8D8_9ASTR</name>
<sequence length="168" mass="18865">MAINTLNRRNGNKLTVGPATESPAQSPTPSPPSNKPLKEFHYRGVRKRPWGRYAAEIRDPSKKTRLWLGTFDTAEDAARAYDEAAFRLRGVKAKMNFSVAAFTPPAVEKKGECNQFPVLFYPSHGDAVVNFSGDEKQPVGVVVTEHDRKLRTENKRFMFDLNLPATLF</sequence>
<keyword evidence="2" id="KW-1185">Reference proteome</keyword>
<accession>A0ACB9D8D8</accession>
<reference evidence="2" key="1">
    <citation type="journal article" date="2022" name="Mol. Ecol. Resour.">
        <title>The genomes of chicory, endive, great burdock and yacon provide insights into Asteraceae palaeo-polyploidization history and plant inulin production.</title>
        <authorList>
            <person name="Fan W."/>
            <person name="Wang S."/>
            <person name="Wang H."/>
            <person name="Wang A."/>
            <person name="Jiang F."/>
            <person name="Liu H."/>
            <person name="Zhao H."/>
            <person name="Xu D."/>
            <person name="Zhang Y."/>
        </authorList>
    </citation>
    <scope>NUCLEOTIDE SEQUENCE [LARGE SCALE GENOMIC DNA]</scope>
    <source>
        <strain evidence="2">cv. Yunnan</strain>
    </source>
</reference>
<comment type="caution">
    <text evidence="1">The sequence shown here is derived from an EMBL/GenBank/DDBJ whole genome shotgun (WGS) entry which is preliminary data.</text>
</comment>
<proteinExistence type="predicted"/>
<reference evidence="1 2" key="2">
    <citation type="journal article" date="2022" name="Mol. Ecol. Resour.">
        <title>The genomes of chicory, endive, great burdock and yacon provide insights into Asteraceae paleo-polyploidization history and plant inulin production.</title>
        <authorList>
            <person name="Fan W."/>
            <person name="Wang S."/>
            <person name="Wang H."/>
            <person name="Wang A."/>
            <person name="Jiang F."/>
            <person name="Liu H."/>
            <person name="Zhao H."/>
            <person name="Xu D."/>
            <person name="Zhang Y."/>
        </authorList>
    </citation>
    <scope>NUCLEOTIDE SEQUENCE [LARGE SCALE GENOMIC DNA]</scope>
    <source>
        <strain evidence="2">cv. Yunnan</strain>
        <tissue evidence="1">Leaves</tissue>
    </source>
</reference>
<organism evidence="1 2">
    <name type="scientific">Smallanthus sonchifolius</name>
    <dbReference type="NCBI Taxonomy" id="185202"/>
    <lineage>
        <taxon>Eukaryota</taxon>
        <taxon>Viridiplantae</taxon>
        <taxon>Streptophyta</taxon>
        <taxon>Embryophyta</taxon>
        <taxon>Tracheophyta</taxon>
        <taxon>Spermatophyta</taxon>
        <taxon>Magnoliopsida</taxon>
        <taxon>eudicotyledons</taxon>
        <taxon>Gunneridae</taxon>
        <taxon>Pentapetalae</taxon>
        <taxon>asterids</taxon>
        <taxon>campanulids</taxon>
        <taxon>Asterales</taxon>
        <taxon>Asteraceae</taxon>
        <taxon>Asteroideae</taxon>
        <taxon>Heliantheae alliance</taxon>
        <taxon>Millerieae</taxon>
        <taxon>Smallanthus</taxon>
    </lineage>
</organism>
<dbReference type="EMBL" id="CM042037">
    <property type="protein sequence ID" value="KAI3742638.1"/>
    <property type="molecule type" value="Genomic_DNA"/>
</dbReference>
<gene>
    <name evidence="1" type="ORF">L1987_60330</name>
</gene>
<evidence type="ECO:0000313" key="2">
    <source>
        <dbReference type="Proteomes" id="UP001056120"/>
    </source>
</evidence>
<dbReference type="Proteomes" id="UP001056120">
    <property type="component" value="Linkage Group LG20"/>
</dbReference>
<evidence type="ECO:0000313" key="1">
    <source>
        <dbReference type="EMBL" id="KAI3742638.1"/>
    </source>
</evidence>
<protein>
    <submittedName>
        <fullName evidence="1">Uncharacterized protein</fullName>
    </submittedName>
</protein>